<feature type="transmembrane region" description="Helical" evidence="7">
    <location>
        <begin position="403"/>
        <end position="422"/>
    </location>
</feature>
<feature type="transmembrane region" description="Helical" evidence="7">
    <location>
        <begin position="266"/>
        <end position="292"/>
    </location>
</feature>
<dbReference type="GO" id="GO:0016020">
    <property type="term" value="C:membrane"/>
    <property type="evidence" value="ECO:0007669"/>
    <property type="project" value="UniProtKB-SubCell"/>
</dbReference>
<proteinExistence type="predicted"/>
<dbReference type="SUPFAM" id="SSF103473">
    <property type="entry name" value="MFS general substrate transporter"/>
    <property type="match status" value="1"/>
</dbReference>
<feature type="region of interest" description="Disordered" evidence="6">
    <location>
        <begin position="1"/>
        <end position="24"/>
    </location>
</feature>
<organism evidence="9 10">
    <name type="scientific">Lingula anatina</name>
    <name type="common">Brachiopod</name>
    <name type="synonym">Lingula unguis</name>
    <dbReference type="NCBI Taxonomy" id="7574"/>
    <lineage>
        <taxon>Eukaryota</taxon>
        <taxon>Metazoa</taxon>
        <taxon>Spiralia</taxon>
        <taxon>Lophotrochozoa</taxon>
        <taxon>Brachiopoda</taxon>
        <taxon>Linguliformea</taxon>
        <taxon>Lingulata</taxon>
        <taxon>Lingulida</taxon>
        <taxon>Linguloidea</taxon>
        <taxon>Lingulidae</taxon>
        <taxon>Lingula</taxon>
    </lineage>
</organism>
<sequence length="546" mass="58978">MAEGIRVSFSKGKRPRGKYGRYCRSNTAGTRSTSVWTVMSDNGNTHSRPPYERCSEIPEQNIQGGHGAGPVNDIWLLEWPPEDETRPVSAKDKWHAFRRSQGLVIAVVFVSLALQTSLSATLEAILPCLLMEDDEDPTTSCQTSPSNSSVVAVPGGGASVPGVGREEPKIEGLSGKGGVLLAVKFAVEIVVRPLVGIVVGRFGHKSPLLVGCVLDAAATIAFAFVKQFPLLILIRMVQGLGSSVTYVAAVTLLAERFKDKKERTKAFAVAFGGYAVGMLGGYSMGSVLYQLLGRLAPFLLQGGLKCFDAGLRLLVVCPTAEGTDDDNKSFRISRFLNILKDPYIIHALGFAFVVNFSYSPILAMAPPWLLQRGAQEWQIGVLFVVSGVVQLMMQEVVKRLSKILDNWILAASGLLLFVTAYISYPWTRSVWEALAPNCILCAGFAFVITVVSPIVTNLVELRHNSEIAQVLGLSSAMLSLGFAVGTSGTGALMAATTFEWACYLVAFVCILYACLCLIMICHPVPEECSEEKSDGKAYERCPSDEE</sequence>
<feature type="transmembrane region" description="Helical" evidence="7">
    <location>
        <begin position="500"/>
        <end position="520"/>
    </location>
</feature>
<evidence type="ECO:0000256" key="6">
    <source>
        <dbReference type="SAM" id="MobiDB-lite"/>
    </source>
</evidence>
<reference evidence="10" key="1">
    <citation type="submission" date="2025-08" db="UniProtKB">
        <authorList>
            <consortium name="RefSeq"/>
        </authorList>
    </citation>
    <scope>IDENTIFICATION</scope>
    <source>
        <tissue evidence="10">Gonads</tissue>
    </source>
</reference>
<feature type="transmembrane region" description="Helical" evidence="7">
    <location>
        <begin position="231"/>
        <end position="254"/>
    </location>
</feature>
<dbReference type="RefSeq" id="XP_013415288.1">
    <property type="nucleotide sequence ID" value="XM_013559834.2"/>
</dbReference>
<keyword evidence="3 7" id="KW-0812">Transmembrane</keyword>
<dbReference type="InterPro" id="IPR020846">
    <property type="entry name" value="MFS_dom"/>
</dbReference>
<dbReference type="InterPro" id="IPR011701">
    <property type="entry name" value="MFS"/>
</dbReference>
<evidence type="ECO:0000256" key="2">
    <source>
        <dbReference type="ARBA" id="ARBA00022448"/>
    </source>
</evidence>
<feature type="compositionally biased region" description="Basic residues" evidence="6">
    <location>
        <begin position="11"/>
        <end position="21"/>
    </location>
</feature>
<keyword evidence="2" id="KW-0813">Transport</keyword>
<evidence type="ECO:0000256" key="5">
    <source>
        <dbReference type="ARBA" id="ARBA00023136"/>
    </source>
</evidence>
<keyword evidence="5 7" id="KW-0472">Membrane</keyword>
<protein>
    <submittedName>
        <fullName evidence="10">Synaptic vesicular amine transporter</fullName>
    </submittedName>
</protein>
<dbReference type="InterPro" id="IPR036259">
    <property type="entry name" value="MFS_trans_sf"/>
</dbReference>
<accession>A0A1S3JY29</accession>
<dbReference type="OrthoDB" id="5086884at2759"/>
<evidence type="ECO:0000256" key="3">
    <source>
        <dbReference type="ARBA" id="ARBA00022692"/>
    </source>
</evidence>
<feature type="transmembrane region" description="Helical" evidence="7">
    <location>
        <begin position="467"/>
        <end position="488"/>
    </location>
</feature>
<evidence type="ECO:0000313" key="9">
    <source>
        <dbReference type="Proteomes" id="UP000085678"/>
    </source>
</evidence>
<evidence type="ECO:0000313" key="10">
    <source>
        <dbReference type="RefSeq" id="XP_013415288.1"/>
    </source>
</evidence>
<dbReference type="Pfam" id="PF07690">
    <property type="entry name" value="MFS_1"/>
    <property type="match status" value="1"/>
</dbReference>
<evidence type="ECO:0000256" key="4">
    <source>
        <dbReference type="ARBA" id="ARBA00022989"/>
    </source>
</evidence>
<dbReference type="InParanoid" id="A0A1S3JY29"/>
<keyword evidence="9" id="KW-1185">Reference proteome</keyword>
<dbReference type="Gene3D" id="1.20.1250.20">
    <property type="entry name" value="MFS general substrate transporter like domains"/>
    <property type="match status" value="1"/>
</dbReference>
<feature type="transmembrane region" description="Helical" evidence="7">
    <location>
        <begin position="343"/>
        <end position="365"/>
    </location>
</feature>
<feature type="transmembrane region" description="Helical" evidence="7">
    <location>
        <begin position="377"/>
        <end position="397"/>
    </location>
</feature>
<dbReference type="PANTHER" id="PTHR23506">
    <property type="entry name" value="GH10249P"/>
    <property type="match status" value="1"/>
</dbReference>
<dbReference type="Proteomes" id="UP000085678">
    <property type="component" value="Unplaced"/>
</dbReference>
<dbReference type="GO" id="GO:0022857">
    <property type="term" value="F:transmembrane transporter activity"/>
    <property type="evidence" value="ECO:0007669"/>
    <property type="project" value="InterPro"/>
</dbReference>
<dbReference type="STRING" id="7574.A0A1S3JY29"/>
<dbReference type="PROSITE" id="PS50850">
    <property type="entry name" value="MFS"/>
    <property type="match status" value="1"/>
</dbReference>
<feature type="domain" description="Major facilitator superfamily (MFS) profile" evidence="8">
    <location>
        <begin position="108"/>
        <end position="524"/>
    </location>
</feature>
<feature type="transmembrane region" description="Helical" evidence="7">
    <location>
        <begin position="434"/>
        <end position="455"/>
    </location>
</feature>
<comment type="subcellular location">
    <subcellularLocation>
        <location evidence="1">Membrane</location>
        <topology evidence="1">Multi-pass membrane protein</topology>
    </subcellularLocation>
</comment>
<gene>
    <name evidence="10" type="primary">LOC106177145</name>
</gene>
<evidence type="ECO:0000259" key="8">
    <source>
        <dbReference type="PROSITE" id="PS50850"/>
    </source>
</evidence>
<keyword evidence="4 7" id="KW-1133">Transmembrane helix</keyword>
<evidence type="ECO:0000256" key="7">
    <source>
        <dbReference type="SAM" id="Phobius"/>
    </source>
</evidence>
<name>A0A1S3JY29_LINAN</name>
<evidence type="ECO:0000256" key="1">
    <source>
        <dbReference type="ARBA" id="ARBA00004141"/>
    </source>
</evidence>
<dbReference type="PANTHER" id="PTHR23506:SF23">
    <property type="entry name" value="GH10249P"/>
    <property type="match status" value="1"/>
</dbReference>
<dbReference type="AlphaFoldDB" id="A0A1S3JY29"/>
<dbReference type="InterPro" id="IPR050930">
    <property type="entry name" value="MFS_Vesicular_Transporter"/>
</dbReference>
<dbReference type="GeneID" id="106177145"/>
<dbReference type="KEGG" id="lak:106177145"/>